<dbReference type="NCBIfam" id="NF038196">
    <property type="entry name" value="ferrodoxin_EFR1"/>
    <property type="match status" value="1"/>
</dbReference>
<dbReference type="Pfam" id="PF13187">
    <property type="entry name" value="Fer4_9"/>
    <property type="match status" value="1"/>
</dbReference>
<feature type="domain" description="4Fe-4S ferredoxin-type" evidence="1">
    <location>
        <begin position="221"/>
        <end position="251"/>
    </location>
</feature>
<evidence type="ECO:0000313" key="2">
    <source>
        <dbReference type="EMBL" id="UYP44634.1"/>
    </source>
</evidence>
<dbReference type="SUPFAM" id="SSF52218">
    <property type="entry name" value="Flavoproteins"/>
    <property type="match status" value="1"/>
</dbReference>
<dbReference type="PROSITE" id="PS00198">
    <property type="entry name" value="4FE4S_FER_1"/>
    <property type="match status" value="1"/>
</dbReference>
<dbReference type="Gene3D" id="3.30.70.20">
    <property type="match status" value="1"/>
</dbReference>
<dbReference type="PROSITE" id="PS51379">
    <property type="entry name" value="4FE4S_FER_2"/>
    <property type="match status" value="2"/>
</dbReference>
<name>A0ABY6HM96_9ARCH</name>
<dbReference type="EMBL" id="CP104013">
    <property type="protein sequence ID" value="UYP44634.1"/>
    <property type="molecule type" value="Genomic_DNA"/>
</dbReference>
<sequence>MRIGLIYFSGTGGTAKIADIFGSELKSAGHIVSYLRIKRNFHPDLQTYDLIGIGSPAYSFRAPRFVTQNLKHLSLEKIPFFVFCTSGGMPGNTLWNLYKAVERKAGLFLGYFEVSITTNLRSWMPRNTLSAPNQSFLPPISQSRCKEFIFRILSKQSDQVVAEKSPKKNGIISLWSIFLTRRWQMAATVGIKRLNKIKCNQCTLCAHQICPSGAIQISTSGYPRFNEWRCVGCNGCVNLCPQDAIWSYQVRNHAQYNPFQKYILKKM</sequence>
<dbReference type="Gene3D" id="3.40.50.360">
    <property type="match status" value="1"/>
</dbReference>
<dbReference type="InterPro" id="IPR047964">
    <property type="entry name" value="EFR1-like"/>
</dbReference>
<dbReference type="SUPFAM" id="SSF54862">
    <property type="entry name" value="4Fe-4S ferredoxins"/>
    <property type="match status" value="1"/>
</dbReference>
<dbReference type="InterPro" id="IPR026816">
    <property type="entry name" value="Flavodoxin_dom"/>
</dbReference>
<dbReference type="InterPro" id="IPR017900">
    <property type="entry name" value="4Fe4S_Fe_S_CS"/>
</dbReference>
<accession>A0ABY6HM96</accession>
<keyword evidence="3" id="KW-1185">Reference proteome</keyword>
<proteinExistence type="predicted"/>
<dbReference type="Proteomes" id="UP001208689">
    <property type="component" value="Chromosome"/>
</dbReference>
<evidence type="ECO:0000313" key="3">
    <source>
        <dbReference type="Proteomes" id="UP001208689"/>
    </source>
</evidence>
<evidence type="ECO:0000259" key="1">
    <source>
        <dbReference type="PROSITE" id="PS51379"/>
    </source>
</evidence>
<gene>
    <name evidence="2" type="ORF">NEF87_000919</name>
</gene>
<dbReference type="InterPro" id="IPR029039">
    <property type="entry name" value="Flavoprotein-like_sf"/>
</dbReference>
<dbReference type="Pfam" id="PF12724">
    <property type="entry name" value="Flavodoxin_5"/>
    <property type="match status" value="1"/>
</dbReference>
<dbReference type="InterPro" id="IPR017896">
    <property type="entry name" value="4Fe4S_Fe-S-bd"/>
</dbReference>
<feature type="domain" description="4Fe-4S ferredoxin-type" evidence="1">
    <location>
        <begin position="190"/>
        <end position="220"/>
    </location>
</feature>
<organism evidence="2 3">
    <name type="scientific">Candidatus Lokiarchaeum ossiferum</name>
    <dbReference type="NCBI Taxonomy" id="2951803"/>
    <lineage>
        <taxon>Archaea</taxon>
        <taxon>Promethearchaeati</taxon>
        <taxon>Promethearchaeota</taxon>
        <taxon>Promethearchaeia</taxon>
        <taxon>Promethearchaeales</taxon>
        <taxon>Promethearchaeaceae</taxon>
        <taxon>Candidatus Lokiarchaeum</taxon>
    </lineage>
</organism>
<protein>
    <submittedName>
        <fullName evidence="2">Ion-translocating oxidoreductase complex subunit B</fullName>
    </submittedName>
</protein>
<reference evidence="2" key="1">
    <citation type="submission" date="2022-09" db="EMBL/GenBank/DDBJ databases">
        <title>Actin cytoskeleton and complex cell architecture in an #Asgard archaeon.</title>
        <authorList>
            <person name="Ponce Toledo R.I."/>
            <person name="Schleper C."/>
            <person name="Rodrigues Oliveira T."/>
            <person name="Wollweber F."/>
            <person name="Xu J."/>
            <person name="Rittmann S."/>
            <person name="Klingl A."/>
            <person name="Pilhofer M."/>
        </authorList>
    </citation>
    <scope>NUCLEOTIDE SEQUENCE</scope>
    <source>
        <strain evidence="2">B-35</strain>
    </source>
</reference>